<evidence type="ECO:0000313" key="2">
    <source>
        <dbReference type="EMBL" id="KAK9134730.1"/>
    </source>
</evidence>
<feature type="compositionally biased region" description="Basic and acidic residues" evidence="1">
    <location>
        <begin position="1"/>
        <end position="19"/>
    </location>
</feature>
<dbReference type="Proteomes" id="UP001420932">
    <property type="component" value="Unassembled WGS sequence"/>
</dbReference>
<dbReference type="AlphaFoldDB" id="A0AAP0JKQ4"/>
<sequence length="212" mass="24416">MDEKEFHGEEQISKSHNDQEDSLNPEGADADREQIRQHHQQERELMLWSITETDDDHDSDGSTVDDDEGPHYGGYNDYIIEAELDTLLEEDVDSDNHTDQAIQSYALKRREPDMEEDDIDPDEMTYEACPICNVDVSSSQSLPTPFSKTKPHHIFGTRYRWNQEYLAIPSKISNSSVGLMQSFIPTSFSFLFHNPNLHGWEVLDNQGLVRKL</sequence>
<proteinExistence type="predicted"/>
<organism evidence="2 3">
    <name type="scientific">Stephania yunnanensis</name>
    <dbReference type="NCBI Taxonomy" id="152371"/>
    <lineage>
        <taxon>Eukaryota</taxon>
        <taxon>Viridiplantae</taxon>
        <taxon>Streptophyta</taxon>
        <taxon>Embryophyta</taxon>
        <taxon>Tracheophyta</taxon>
        <taxon>Spermatophyta</taxon>
        <taxon>Magnoliopsida</taxon>
        <taxon>Ranunculales</taxon>
        <taxon>Menispermaceae</taxon>
        <taxon>Menispermoideae</taxon>
        <taxon>Cissampelideae</taxon>
        <taxon>Stephania</taxon>
    </lineage>
</organism>
<name>A0AAP0JKQ4_9MAGN</name>
<feature type="compositionally biased region" description="Basic and acidic residues" evidence="1">
    <location>
        <begin position="29"/>
        <end position="45"/>
    </location>
</feature>
<accession>A0AAP0JKQ4</accession>
<evidence type="ECO:0000313" key="3">
    <source>
        <dbReference type="Proteomes" id="UP001420932"/>
    </source>
</evidence>
<protein>
    <submittedName>
        <fullName evidence="2">Uncharacterized protein</fullName>
    </submittedName>
</protein>
<feature type="compositionally biased region" description="Acidic residues" evidence="1">
    <location>
        <begin position="52"/>
        <end position="68"/>
    </location>
</feature>
<feature type="region of interest" description="Disordered" evidence="1">
    <location>
        <begin position="1"/>
        <end position="73"/>
    </location>
</feature>
<evidence type="ECO:0000256" key="1">
    <source>
        <dbReference type="SAM" id="MobiDB-lite"/>
    </source>
</evidence>
<dbReference type="EMBL" id="JBBNAF010000006">
    <property type="protein sequence ID" value="KAK9134730.1"/>
    <property type="molecule type" value="Genomic_DNA"/>
</dbReference>
<comment type="caution">
    <text evidence="2">The sequence shown here is derived from an EMBL/GenBank/DDBJ whole genome shotgun (WGS) entry which is preliminary data.</text>
</comment>
<gene>
    <name evidence="2" type="ORF">Syun_014060</name>
</gene>
<reference evidence="2 3" key="1">
    <citation type="submission" date="2024-01" db="EMBL/GenBank/DDBJ databases">
        <title>Genome assemblies of Stephania.</title>
        <authorList>
            <person name="Yang L."/>
        </authorList>
    </citation>
    <scope>NUCLEOTIDE SEQUENCE [LARGE SCALE GENOMIC DNA]</scope>
    <source>
        <strain evidence="2">YNDBR</strain>
        <tissue evidence="2">Leaf</tissue>
    </source>
</reference>
<keyword evidence="3" id="KW-1185">Reference proteome</keyword>